<evidence type="ECO:0000313" key="2">
    <source>
        <dbReference type="Proteomes" id="UP000094313"/>
    </source>
</evidence>
<protein>
    <recommendedName>
        <fullName evidence="3">Outer membrane efflux protein</fullName>
    </recommendedName>
</protein>
<sequence>MKKSAFITFLIIGIFNLNLSAQESIVGDINYGQLEKYIQSARQNYPRKKIFEANVEKAKTGVPIANMSYFDILNASYIYRPDDKAALNPLNPYTVNGFQFGVNVNVGSLLQKPFMVKKAKAEYKVAQLENEEYDLILVNEVKKRYYEYLQQQGTLKIKTQAAQDNKSVAENLKYKFAKGEVTIDVFNQSRINSATADSDKLLTEVAYFRAKDALEEIIGKKLTEIN</sequence>
<dbReference type="Proteomes" id="UP000094313">
    <property type="component" value="Chromosome"/>
</dbReference>
<name>A0A1D7QNW0_9SPHI</name>
<organism evidence="1 2">
    <name type="scientific">Pedobacter steynii</name>
    <dbReference type="NCBI Taxonomy" id="430522"/>
    <lineage>
        <taxon>Bacteria</taxon>
        <taxon>Pseudomonadati</taxon>
        <taxon>Bacteroidota</taxon>
        <taxon>Sphingobacteriia</taxon>
        <taxon>Sphingobacteriales</taxon>
        <taxon>Sphingobacteriaceae</taxon>
        <taxon>Pedobacter</taxon>
    </lineage>
</organism>
<dbReference type="OrthoDB" id="793488at2"/>
<gene>
    <name evidence="1" type="ORF">BFS30_26125</name>
</gene>
<dbReference type="Gene3D" id="1.20.1600.10">
    <property type="entry name" value="Outer membrane efflux proteins (OEP)"/>
    <property type="match status" value="1"/>
</dbReference>
<dbReference type="EMBL" id="CP017141">
    <property type="protein sequence ID" value="AOM80337.1"/>
    <property type="molecule type" value="Genomic_DNA"/>
</dbReference>
<evidence type="ECO:0000313" key="1">
    <source>
        <dbReference type="EMBL" id="AOM80337.1"/>
    </source>
</evidence>
<evidence type="ECO:0008006" key="3">
    <source>
        <dbReference type="Google" id="ProtNLM"/>
    </source>
</evidence>
<dbReference type="AlphaFoldDB" id="A0A1D7QNW0"/>
<reference evidence="1 2" key="1">
    <citation type="submission" date="2016-08" db="EMBL/GenBank/DDBJ databases">
        <authorList>
            <person name="Seilhamer J.J."/>
        </authorList>
    </citation>
    <scope>NUCLEOTIDE SEQUENCE [LARGE SCALE GENOMIC DNA]</scope>
    <source>
        <strain evidence="1 2">DX4</strain>
    </source>
</reference>
<dbReference type="RefSeq" id="WP_069381999.1">
    <property type="nucleotide sequence ID" value="NZ_CP017141.1"/>
</dbReference>
<accession>A0A1D7QNW0</accession>
<keyword evidence="2" id="KW-1185">Reference proteome</keyword>
<dbReference type="SUPFAM" id="SSF56954">
    <property type="entry name" value="Outer membrane efflux proteins (OEP)"/>
    <property type="match status" value="1"/>
</dbReference>
<proteinExistence type="predicted"/>
<dbReference type="KEGG" id="psty:BFS30_26125"/>
<dbReference type="GO" id="GO:0015562">
    <property type="term" value="F:efflux transmembrane transporter activity"/>
    <property type="evidence" value="ECO:0007669"/>
    <property type="project" value="InterPro"/>
</dbReference>